<gene>
    <name evidence="4" type="ORF">BC938DRAFT_472596</name>
</gene>
<dbReference type="InterPro" id="IPR050452">
    <property type="entry name" value="Metacaspase"/>
</dbReference>
<dbReference type="GO" id="GO:0004197">
    <property type="term" value="F:cysteine-type endopeptidase activity"/>
    <property type="evidence" value="ECO:0007669"/>
    <property type="project" value="InterPro"/>
</dbReference>
<feature type="compositionally biased region" description="Low complexity" evidence="2">
    <location>
        <begin position="23"/>
        <end position="35"/>
    </location>
</feature>
<name>A0A433Q5S0_9FUNG</name>
<feature type="region of interest" description="Disordered" evidence="2">
    <location>
        <begin position="1"/>
        <end position="114"/>
    </location>
</feature>
<feature type="compositionally biased region" description="Pro residues" evidence="2">
    <location>
        <begin position="36"/>
        <end position="81"/>
    </location>
</feature>
<dbReference type="GO" id="GO:0006508">
    <property type="term" value="P:proteolysis"/>
    <property type="evidence" value="ECO:0007669"/>
    <property type="project" value="InterPro"/>
</dbReference>
<accession>A0A433Q5S0</accession>
<dbReference type="InterPro" id="IPR011600">
    <property type="entry name" value="Pept_C14_caspase"/>
</dbReference>
<comment type="caution">
    <text evidence="4">The sequence shown here is derived from an EMBL/GenBank/DDBJ whole genome shotgun (WGS) entry which is preliminary data.</text>
</comment>
<evidence type="ECO:0000259" key="3">
    <source>
        <dbReference type="Pfam" id="PF00656"/>
    </source>
</evidence>
<dbReference type="PANTHER" id="PTHR48104">
    <property type="entry name" value="METACASPASE-4"/>
    <property type="match status" value="1"/>
</dbReference>
<dbReference type="Gene3D" id="3.40.50.12660">
    <property type="match status" value="2"/>
</dbReference>
<dbReference type="PANTHER" id="PTHR48104:SF30">
    <property type="entry name" value="METACASPASE-1"/>
    <property type="match status" value="1"/>
</dbReference>
<proteinExistence type="inferred from homology"/>
<evidence type="ECO:0000256" key="1">
    <source>
        <dbReference type="ARBA" id="ARBA00009005"/>
    </source>
</evidence>
<comment type="similarity">
    <text evidence="1">Belongs to the peptidase C14B family.</text>
</comment>
<sequence>MYPGQQYHHHHQQQHQSSPPPSGYQYQQQQYYPQPQHYPPPQQYPPLQQYPPPQQYPPSPHQYSPPPHQYAPPHGAPPPLGVDPQFTPYDMSRPNPNYPQPPGTFHNPSPAPVPHVRPPSAPGGYVMHVDSAMRNAPPPNFQLSNCQGRKRALLIGINYFGSQNELKGCINDVHNMKRFLITHFNFREIDMVFLTDDNPDPKFQPTKGNILSGMQWLVRDARPNDRYCGRHFLRRAILAIAHKPAANPVSLASISFFFHYSGHGGQVKDTSGDEDDGMDETIYPVDHKQAGMIIDDQMHDIMVRPLPPGCRLTAIFDSCHSGTALDLPYVYSTAGVIKEDNYLKDAGQTLLTAGMDYARGDMSGLFNAMQSFGTKVMKGKSANAMTKQQKSSPADVIMFSGCKDSQTSADANEAGQNTGAMSYSFIAALSHNPRQSYQELLNSIRDILRGKYDQRPQLSASHPMDMTLLFVC</sequence>
<reference evidence="4 5" key="1">
    <citation type="journal article" date="2018" name="New Phytol.">
        <title>Phylogenomics of Endogonaceae and evolution of mycorrhizas within Mucoromycota.</title>
        <authorList>
            <person name="Chang Y."/>
            <person name="Desiro A."/>
            <person name="Na H."/>
            <person name="Sandor L."/>
            <person name="Lipzen A."/>
            <person name="Clum A."/>
            <person name="Barry K."/>
            <person name="Grigoriev I.V."/>
            <person name="Martin F.M."/>
            <person name="Stajich J.E."/>
            <person name="Smith M.E."/>
            <person name="Bonito G."/>
            <person name="Spatafora J.W."/>
        </authorList>
    </citation>
    <scope>NUCLEOTIDE SEQUENCE [LARGE SCALE GENOMIC DNA]</scope>
    <source>
        <strain evidence="4 5">AD002</strain>
    </source>
</reference>
<dbReference type="AlphaFoldDB" id="A0A433Q5S0"/>
<dbReference type="Proteomes" id="UP000274822">
    <property type="component" value="Unassembled WGS sequence"/>
</dbReference>
<feature type="domain" description="Peptidase C14 caspase" evidence="3">
    <location>
        <begin position="149"/>
        <end position="462"/>
    </location>
</feature>
<evidence type="ECO:0000313" key="4">
    <source>
        <dbReference type="EMBL" id="RUS25120.1"/>
    </source>
</evidence>
<dbReference type="GO" id="GO:0005737">
    <property type="term" value="C:cytoplasm"/>
    <property type="evidence" value="ECO:0007669"/>
    <property type="project" value="TreeGrafter"/>
</dbReference>
<dbReference type="EMBL" id="RBNJ01013868">
    <property type="protein sequence ID" value="RUS25120.1"/>
    <property type="molecule type" value="Genomic_DNA"/>
</dbReference>
<protein>
    <recommendedName>
        <fullName evidence="3">Peptidase C14 caspase domain-containing protein</fullName>
    </recommendedName>
</protein>
<evidence type="ECO:0000256" key="2">
    <source>
        <dbReference type="SAM" id="MobiDB-lite"/>
    </source>
</evidence>
<dbReference type="Pfam" id="PF00656">
    <property type="entry name" value="Peptidase_C14"/>
    <property type="match status" value="1"/>
</dbReference>
<evidence type="ECO:0000313" key="5">
    <source>
        <dbReference type="Proteomes" id="UP000274822"/>
    </source>
</evidence>
<keyword evidence="5" id="KW-1185">Reference proteome</keyword>
<organism evidence="4 5">
    <name type="scientific">Jimgerdemannia flammicorona</name>
    <dbReference type="NCBI Taxonomy" id="994334"/>
    <lineage>
        <taxon>Eukaryota</taxon>
        <taxon>Fungi</taxon>
        <taxon>Fungi incertae sedis</taxon>
        <taxon>Mucoromycota</taxon>
        <taxon>Mucoromycotina</taxon>
        <taxon>Endogonomycetes</taxon>
        <taxon>Endogonales</taxon>
        <taxon>Endogonaceae</taxon>
        <taxon>Jimgerdemannia</taxon>
    </lineage>
</organism>